<organism evidence="2 3">
    <name type="scientific">Petrotoga halophila DSM 16923</name>
    <dbReference type="NCBI Taxonomy" id="1122953"/>
    <lineage>
        <taxon>Bacteria</taxon>
        <taxon>Thermotogati</taxon>
        <taxon>Thermotogota</taxon>
        <taxon>Thermotogae</taxon>
        <taxon>Petrotogales</taxon>
        <taxon>Petrotogaceae</taxon>
        <taxon>Petrotoga</taxon>
    </lineage>
</organism>
<evidence type="ECO:0000313" key="3">
    <source>
        <dbReference type="Proteomes" id="UP000236950"/>
    </source>
</evidence>
<dbReference type="GO" id="GO:0003676">
    <property type="term" value="F:nucleic acid binding"/>
    <property type="evidence" value="ECO:0007669"/>
    <property type="project" value="InterPro"/>
</dbReference>
<dbReference type="InterPro" id="IPR002711">
    <property type="entry name" value="HNH"/>
</dbReference>
<dbReference type="Gene3D" id="1.10.30.50">
    <property type="match status" value="1"/>
</dbReference>
<dbReference type="InterPro" id="IPR047693">
    <property type="entry name" value="RNA-guided_IscB-like"/>
</dbReference>
<sequence>MVYVLSVNGKPLMPTNNAKARILLKQKKAKVITVRPFTIQLLYETTTYTQSIILGIDSGYLNIGFSAVTEKKELISGEVKLLQGMKERLYERSMYRKIRRQRLRYRKPRWSNRIKSKKQGWLAPSIQHKLDSHIRFIDSIYKILPVTKTIVEIANFDIQKIKNPDINGAEYQQGDMLGFWNIREYVLYRGGHKCQNPNCKNKDKNPILEVHHLNYRSNGATERPEDLITLCTKCHTSPNHKGFLKDWKPKLKNFKDATFMSIVRWYLVNILKEKYNNVSFTYGYITKNHRINNKIEKSHYNDAFCIAKGINQIRIKPVKIEQVRRNNRSLEKFYDAKYIDKRTSEKVSAGDLNCGRRTRNKNKNGERLKNFRGQKVSDGQRRIRAGKYFYQPNDLVRYEGKIFTVRGTQNGGKYIALKEIKKVPKVELLTPYKFNKGFVYGLC</sequence>
<protein>
    <submittedName>
        <fullName evidence="2">Paclitaxel/taxanoid biosynthesis susceptibility protein TS1</fullName>
    </submittedName>
</protein>
<dbReference type="GO" id="GO:0008270">
    <property type="term" value="F:zinc ion binding"/>
    <property type="evidence" value="ECO:0007669"/>
    <property type="project" value="InterPro"/>
</dbReference>
<dbReference type="Proteomes" id="UP000236950">
    <property type="component" value="Unassembled WGS sequence"/>
</dbReference>
<evidence type="ECO:0000259" key="1">
    <source>
        <dbReference type="SMART" id="SM00507"/>
    </source>
</evidence>
<gene>
    <name evidence="2" type="ORF">AA81_11780</name>
</gene>
<dbReference type="AlphaFoldDB" id="A0A2S5EAN7"/>
<evidence type="ECO:0000313" key="2">
    <source>
        <dbReference type="EMBL" id="POZ90226.1"/>
    </source>
</evidence>
<comment type="caution">
    <text evidence="2">The sequence shown here is derived from an EMBL/GenBank/DDBJ whole genome shotgun (WGS) entry which is preliminary data.</text>
</comment>
<dbReference type="SMART" id="SM00507">
    <property type="entry name" value="HNHc"/>
    <property type="match status" value="1"/>
</dbReference>
<dbReference type="Pfam" id="PF14239">
    <property type="entry name" value="RRXRR"/>
    <property type="match status" value="1"/>
</dbReference>
<dbReference type="CDD" id="cd00085">
    <property type="entry name" value="HNHc"/>
    <property type="match status" value="1"/>
</dbReference>
<feature type="domain" description="HNH nuclease" evidence="1">
    <location>
        <begin position="181"/>
        <end position="236"/>
    </location>
</feature>
<proteinExistence type="predicted"/>
<reference evidence="2 3" key="1">
    <citation type="submission" date="2014-01" db="EMBL/GenBank/DDBJ databases">
        <title>Comparative genomics of Petrotoga.</title>
        <authorList>
            <person name="Chow K."/>
            <person name="Charchuk R."/>
            <person name="Nesbo C.L."/>
        </authorList>
    </citation>
    <scope>NUCLEOTIDE SEQUENCE [LARGE SCALE GENOMIC DNA]</scope>
    <source>
        <strain evidence="2 3">DSM 16923</strain>
    </source>
</reference>
<dbReference type="EMBL" id="JALY01000249">
    <property type="protein sequence ID" value="POZ90226.1"/>
    <property type="molecule type" value="Genomic_DNA"/>
</dbReference>
<dbReference type="NCBIfam" id="NF040563">
    <property type="entry name" value="guided_IscB"/>
    <property type="match status" value="1"/>
</dbReference>
<name>A0A2S5EAN7_9BACT</name>
<keyword evidence="3" id="KW-1185">Reference proteome</keyword>
<dbReference type="InterPro" id="IPR003615">
    <property type="entry name" value="HNH_nuc"/>
</dbReference>
<dbReference type="GO" id="GO:0004519">
    <property type="term" value="F:endonuclease activity"/>
    <property type="evidence" value="ECO:0007669"/>
    <property type="project" value="InterPro"/>
</dbReference>
<accession>A0A2S5EAN7</accession>
<dbReference type="Pfam" id="PF01844">
    <property type="entry name" value="HNH"/>
    <property type="match status" value="1"/>
</dbReference>
<dbReference type="InterPro" id="IPR025938">
    <property type="entry name" value="RRXRR_dom"/>
</dbReference>